<dbReference type="AlphaFoldDB" id="A0A640W9N4"/>
<evidence type="ECO:0000313" key="7">
    <source>
        <dbReference type="Proteomes" id="UP000466024"/>
    </source>
</evidence>
<dbReference type="InterPro" id="IPR010998">
    <property type="entry name" value="Integrase_recombinase_N"/>
</dbReference>
<keyword evidence="4" id="KW-0233">DNA recombination</keyword>
<dbReference type="Pfam" id="PF00589">
    <property type="entry name" value="Phage_integrase"/>
    <property type="match status" value="1"/>
</dbReference>
<accession>A0A640W9N4</accession>
<dbReference type="PROSITE" id="PS51898">
    <property type="entry name" value="TYR_RECOMBINASE"/>
    <property type="match status" value="1"/>
</dbReference>
<dbReference type="GO" id="GO:0003677">
    <property type="term" value="F:DNA binding"/>
    <property type="evidence" value="ECO:0007669"/>
    <property type="project" value="UniProtKB-KW"/>
</dbReference>
<dbReference type="Gene3D" id="1.10.443.10">
    <property type="entry name" value="Intergrase catalytic core"/>
    <property type="match status" value="1"/>
</dbReference>
<evidence type="ECO:0000256" key="2">
    <source>
        <dbReference type="ARBA" id="ARBA00022908"/>
    </source>
</evidence>
<proteinExistence type="inferred from homology"/>
<comment type="similarity">
    <text evidence="1">Belongs to the 'phage' integrase family.</text>
</comment>
<dbReference type="InterPro" id="IPR002104">
    <property type="entry name" value="Integrase_catalytic"/>
</dbReference>
<evidence type="ECO:0000313" key="6">
    <source>
        <dbReference type="EMBL" id="KAA0016645.1"/>
    </source>
</evidence>
<keyword evidence="2" id="KW-0229">DNA integration</keyword>
<dbReference type="RefSeq" id="WP_149436446.1">
    <property type="nucleotide sequence ID" value="NZ_VTPX01000010.1"/>
</dbReference>
<dbReference type="SUPFAM" id="SSF56349">
    <property type="entry name" value="DNA breaking-rejoining enzymes"/>
    <property type="match status" value="1"/>
</dbReference>
<dbReference type="Proteomes" id="UP000466024">
    <property type="component" value="Unassembled WGS sequence"/>
</dbReference>
<dbReference type="CDD" id="cd00397">
    <property type="entry name" value="DNA_BRE_C"/>
    <property type="match status" value="1"/>
</dbReference>
<reference evidence="6 7" key="1">
    <citation type="submission" date="2019-08" db="EMBL/GenBank/DDBJ databases">
        <title>Bioinformatics analysis of the strain L3 and L5.</title>
        <authorList>
            <person name="Li X."/>
        </authorList>
    </citation>
    <scope>NUCLEOTIDE SEQUENCE [LARGE SCALE GENOMIC DNA]</scope>
    <source>
        <strain evidence="6 7">L3</strain>
    </source>
</reference>
<dbReference type="InterPro" id="IPR050808">
    <property type="entry name" value="Phage_Integrase"/>
</dbReference>
<dbReference type="GO" id="GO:0006310">
    <property type="term" value="P:DNA recombination"/>
    <property type="evidence" value="ECO:0007669"/>
    <property type="project" value="UniProtKB-KW"/>
</dbReference>
<evidence type="ECO:0000259" key="5">
    <source>
        <dbReference type="PROSITE" id="PS51898"/>
    </source>
</evidence>
<name>A0A640W9N4_9GAMM</name>
<dbReference type="InterPro" id="IPR013762">
    <property type="entry name" value="Integrase-like_cat_sf"/>
</dbReference>
<organism evidence="6 7">
    <name type="scientific">Salinicola corii</name>
    <dbReference type="NCBI Taxonomy" id="2606937"/>
    <lineage>
        <taxon>Bacteria</taxon>
        <taxon>Pseudomonadati</taxon>
        <taxon>Pseudomonadota</taxon>
        <taxon>Gammaproteobacteria</taxon>
        <taxon>Oceanospirillales</taxon>
        <taxon>Halomonadaceae</taxon>
        <taxon>Salinicola</taxon>
    </lineage>
</organism>
<dbReference type="PANTHER" id="PTHR30629">
    <property type="entry name" value="PROPHAGE INTEGRASE"/>
    <property type="match status" value="1"/>
</dbReference>
<dbReference type="GO" id="GO:0015074">
    <property type="term" value="P:DNA integration"/>
    <property type="evidence" value="ECO:0007669"/>
    <property type="project" value="UniProtKB-KW"/>
</dbReference>
<evidence type="ECO:0000256" key="4">
    <source>
        <dbReference type="ARBA" id="ARBA00023172"/>
    </source>
</evidence>
<dbReference type="PANTHER" id="PTHR30629:SF2">
    <property type="entry name" value="PROPHAGE INTEGRASE INTS-RELATED"/>
    <property type="match status" value="1"/>
</dbReference>
<dbReference type="Gene3D" id="3.30.160.390">
    <property type="entry name" value="Integrase, DNA-binding domain"/>
    <property type="match status" value="1"/>
</dbReference>
<dbReference type="InterPro" id="IPR038488">
    <property type="entry name" value="Integrase_DNA-bd_sf"/>
</dbReference>
<dbReference type="Gene3D" id="1.10.150.130">
    <property type="match status" value="1"/>
</dbReference>
<sequence length="447" mass="50896">MGKTTEKLTTRALDRLARELPNSDEVWDSELGGYHVRAGQRGLALRVSYYNTGNKRRVLTLGRYGELTAAQARESARETLGIVARGGDPRAVLEEAKAQAVYQQQQTLGVYLRGDYADHQRRRKDGDATLRRIERDFPDWLNRPMDGLDRSDVERWQSKMETGDLNAEPPVRGLAYSTLSRSYGALQTLLNHAAHRGVIPSNPISGVRLQKPALTEEDLEEDEARRYLEPDEVGQFFEGLEAYQEEKRRRRRNSQAHGKGYLPDLDGVAYVDHVSPWLLTMYYTGFRPGDLMGLRWPHINFEFATIRKIIEKTAHQTPEPQTFPLSDEVLAVLRAWWEQQGKPRSGYVFPSPTSGKRLGKSGMRGPWRNVRKLGRLHEDLALYTLRHNFASQLVMAGVDLLTVSKLMAHSDIQTTIKYYAHLQPDHKRQAVQLFAQIGRDRGAPPQS</sequence>
<dbReference type="EMBL" id="VTPX01000010">
    <property type="protein sequence ID" value="KAA0016645.1"/>
    <property type="molecule type" value="Genomic_DNA"/>
</dbReference>
<comment type="caution">
    <text evidence="6">The sequence shown here is derived from an EMBL/GenBank/DDBJ whole genome shotgun (WGS) entry which is preliminary data.</text>
</comment>
<protein>
    <submittedName>
        <fullName evidence="6">Tyrosine-type recombinase/integrase</fullName>
    </submittedName>
</protein>
<keyword evidence="7" id="KW-1185">Reference proteome</keyword>
<feature type="domain" description="Tyr recombinase" evidence="5">
    <location>
        <begin position="223"/>
        <end position="432"/>
    </location>
</feature>
<dbReference type="Pfam" id="PF13356">
    <property type="entry name" value="Arm-DNA-bind_3"/>
    <property type="match status" value="1"/>
</dbReference>
<keyword evidence="3" id="KW-0238">DNA-binding</keyword>
<evidence type="ECO:0000256" key="3">
    <source>
        <dbReference type="ARBA" id="ARBA00023125"/>
    </source>
</evidence>
<dbReference type="InterPro" id="IPR025166">
    <property type="entry name" value="Integrase_DNA_bind_dom"/>
</dbReference>
<dbReference type="InterPro" id="IPR011010">
    <property type="entry name" value="DNA_brk_join_enz"/>
</dbReference>
<evidence type="ECO:0000256" key="1">
    <source>
        <dbReference type="ARBA" id="ARBA00008857"/>
    </source>
</evidence>
<gene>
    <name evidence="6" type="ORF">F0A16_16345</name>
</gene>